<dbReference type="PANTHER" id="PTHR14002">
    <property type="entry name" value="ENDOGLIN/TGF-BETA RECEPTOR TYPE III"/>
    <property type="match status" value="1"/>
</dbReference>
<dbReference type="PANTHER" id="PTHR14002:SF43">
    <property type="entry name" value="DELTA-LIKE PROTEIN"/>
    <property type="match status" value="1"/>
</dbReference>
<keyword evidence="2" id="KW-1015">Disulfide bond</keyword>
<evidence type="ECO:0000256" key="2">
    <source>
        <dbReference type="ARBA" id="ARBA00023157"/>
    </source>
</evidence>
<dbReference type="PROSITE" id="PS51034">
    <property type="entry name" value="ZP_2"/>
    <property type="match status" value="1"/>
</dbReference>
<dbReference type="EMBL" id="JARBDR010000496">
    <property type="protein sequence ID" value="KAJ8311381.1"/>
    <property type="molecule type" value="Genomic_DNA"/>
</dbReference>
<comment type="caution">
    <text evidence="4">The sequence shown here is derived from an EMBL/GenBank/DDBJ whole genome shotgun (WGS) entry which is preliminary data.</text>
</comment>
<evidence type="ECO:0000313" key="4">
    <source>
        <dbReference type="EMBL" id="KAJ8311381.1"/>
    </source>
</evidence>
<evidence type="ECO:0000256" key="1">
    <source>
        <dbReference type="ARBA" id="ARBA00022729"/>
    </source>
</evidence>
<keyword evidence="5" id="KW-1185">Reference proteome</keyword>
<dbReference type="InterPro" id="IPR055355">
    <property type="entry name" value="ZP-C"/>
</dbReference>
<dbReference type="Proteomes" id="UP001217089">
    <property type="component" value="Unassembled WGS sequence"/>
</dbReference>
<dbReference type="Pfam" id="PF00100">
    <property type="entry name" value="Zona_pellucida"/>
    <property type="match status" value="1"/>
</dbReference>
<dbReference type="InterPro" id="IPR042235">
    <property type="entry name" value="ZP-C_dom"/>
</dbReference>
<evidence type="ECO:0000259" key="3">
    <source>
        <dbReference type="PROSITE" id="PS51034"/>
    </source>
</evidence>
<dbReference type="InterPro" id="IPR001507">
    <property type="entry name" value="ZP_dom"/>
</dbReference>
<sequence>MSAIETVTDNIKQAHGHAESHFHNENVTGHYTVNMAFYDDSNFRYQKYGYPLTANIGDNVYVKVFTDIRDYNIKMRLNDCFTRPTPSAPDNLRFFLIRNGCPMDPNTHIISQSTHETRFKFQDFEYSTDHDNLYIYCNARFCSVNDYSYSCDQACHRNNRRMLKLTGNDTSIETVQTYSVFKQGKRK</sequence>
<proteinExistence type="predicted"/>
<accession>A0ABQ9F5A6</accession>
<reference evidence="4 5" key="1">
    <citation type="submission" date="2022-12" db="EMBL/GenBank/DDBJ databases">
        <title>Chromosome-level genome of Tegillarca granosa.</title>
        <authorList>
            <person name="Kim J."/>
        </authorList>
    </citation>
    <scope>NUCLEOTIDE SEQUENCE [LARGE SCALE GENOMIC DNA]</scope>
    <source>
        <strain evidence="4">Teg-2019</strain>
        <tissue evidence="4">Adductor muscle</tissue>
    </source>
</reference>
<evidence type="ECO:0000313" key="5">
    <source>
        <dbReference type="Proteomes" id="UP001217089"/>
    </source>
</evidence>
<gene>
    <name evidence="4" type="ORF">KUTeg_010736</name>
</gene>
<name>A0ABQ9F5A6_TEGGR</name>
<organism evidence="4 5">
    <name type="scientific">Tegillarca granosa</name>
    <name type="common">Malaysian cockle</name>
    <name type="synonym">Anadara granosa</name>
    <dbReference type="NCBI Taxonomy" id="220873"/>
    <lineage>
        <taxon>Eukaryota</taxon>
        <taxon>Metazoa</taxon>
        <taxon>Spiralia</taxon>
        <taxon>Lophotrochozoa</taxon>
        <taxon>Mollusca</taxon>
        <taxon>Bivalvia</taxon>
        <taxon>Autobranchia</taxon>
        <taxon>Pteriomorphia</taxon>
        <taxon>Arcoida</taxon>
        <taxon>Arcoidea</taxon>
        <taxon>Arcidae</taxon>
        <taxon>Tegillarca</taxon>
    </lineage>
</organism>
<protein>
    <recommendedName>
        <fullName evidence="3">ZP domain-containing protein</fullName>
    </recommendedName>
</protein>
<keyword evidence="1" id="KW-0732">Signal</keyword>
<dbReference type="SMART" id="SM00241">
    <property type="entry name" value="ZP"/>
    <property type="match status" value="1"/>
</dbReference>
<dbReference type="Gene3D" id="2.60.40.4100">
    <property type="entry name" value="Zona pellucida, ZP-C domain"/>
    <property type="match status" value="1"/>
</dbReference>
<feature type="domain" description="ZP" evidence="3">
    <location>
        <begin position="1"/>
        <end position="158"/>
    </location>
</feature>